<protein>
    <submittedName>
        <fullName evidence="1">Uncharacterized protein</fullName>
    </submittedName>
</protein>
<name>A0ABS2HM85_9VIBR</name>
<gene>
    <name evidence="1" type="ORF">JQC93_19655</name>
</gene>
<reference evidence="1 2" key="1">
    <citation type="submission" date="2021-02" db="EMBL/GenBank/DDBJ databases">
        <authorList>
            <person name="Park J.-S."/>
        </authorList>
    </citation>
    <scope>NUCLEOTIDE SEQUENCE [LARGE SCALE GENOMIC DNA]</scope>
    <source>
        <strain evidence="1 2">188UL20-2</strain>
    </source>
</reference>
<dbReference type="RefSeq" id="WP_205160030.1">
    <property type="nucleotide sequence ID" value="NZ_JAFEUM010000013.1"/>
</dbReference>
<dbReference type="Proteomes" id="UP000809621">
    <property type="component" value="Unassembled WGS sequence"/>
</dbReference>
<sequence length="145" mass="16186">MIAGYQIRGASALLFLLGIALLGLTGCDKGEISEYSPIRSMLEQYTQQVNVIATQHSLEGQRQAELYDNGSIKLIYGYPEPSEDGLSLLLNKLDQQWRIETPNVVMPQGFLTVWIVKQNTQRCGVIYSINTAHPQPPLIKVHCVK</sequence>
<keyword evidence="2" id="KW-1185">Reference proteome</keyword>
<proteinExistence type="predicted"/>
<evidence type="ECO:0000313" key="1">
    <source>
        <dbReference type="EMBL" id="MBM7038598.1"/>
    </source>
</evidence>
<organism evidence="1 2">
    <name type="scientific">Vibrio ulleungensis</name>
    <dbReference type="NCBI Taxonomy" id="2807619"/>
    <lineage>
        <taxon>Bacteria</taxon>
        <taxon>Pseudomonadati</taxon>
        <taxon>Pseudomonadota</taxon>
        <taxon>Gammaproteobacteria</taxon>
        <taxon>Vibrionales</taxon>
        <taxon>Vibrionaceae</taxon>
        <taxon>Vibrio</taxon>
    </lineage>
</organism>
<dbReference type="EMBL" id="JAFEUM010000013">
    <property type="protein sequence ID" value="MBM7038598.1"/>
    <property type="molecule type" value="Genomic_DNA"/>
</dbReference>
<evidence type="ECO:0000313" key="2">
    <source>
        <dbReference type="Proteomes" id="UP000809621"/>
    </source>
</evidence>
<accession>A0ABS2HM85</accession>
<comment type="caution">
    <text evidence="1">The sequence shown here is derived from an EMBL/GenBank/DDBJ whole genome shotgun (WGS) entry which is preliminary data.</text>
</comment>